<keyword evidence="3" id="KW-0863">Zinc-finger</keyword>
<dbReference type="PANTHER" id="PTHR46481:SF10">
    <property type="entry name" value="ZINC FINGER BED DOMAIN-CONTAINING PROTEIN 39"/>
    <property type="match status" value="1"/>
</dbReference>
<evidence type="ECO:0000256" key="1">
    <source>
        <dbReference type="ARBA" id="ARBA00004123"/>
    </source>
</evidence>
<accession>A0AAD6YFF5</accession>
<keyword evidence="4" id="KW-0862">Zinc</keyword>
<comment type="caution">
    <text evidence="6">The sequence shown here is derived from an EMBL/GenBank/DDBJ whole genome shotgun (WGS) entry which is preliminary data.</text>
</comment>
<proteinExistence type="predicted"/>
<organism evidence="6 7">
    <name type="scientific">Mycena pura</name>
    <dbReference type="NCBI Taxonomy" id="153505"/>
    <lineage>
        <taxon>Eukaryota</taxon>
        <taxon>Fungi</taxon>
        <taxon>Dikarya</taxon>
        <taxon>Basidiomycota</taxon>
        <taxon>Agaricomycotina</taxon>
        <taxon>Agaricomycetes</taxon>
        <taxon>Agaricomycetidae</taxon>
        <taxon>Agaricales</taxon>
        <taxon>Marasmiineae</taxon>
        <taxon>Mycenaceae</taxon>
        <taxon>Mycena</taxon>
    </lineage>
</organism>
<dbReference type="PANTHER" id="PTHR46481">
    <property type="entry name" value="ZINC FINGER BED DOMAIN-CONTAINING PROTEIN 4"/>
    <property type="match status" value="1"/>
</dbReference>
<protein>
    <submittedName>
        <fullName evidence="6">Uncharacterized protein</fullName>
    </submittedName>
</protein>
<keyword evidence="7" id="KW-1185">Reference proteome</keyword>
<dbReference type="SUPFAM" id="SSF53098">
    <property type="entry name" value="Ribonuclease H-like"/>
    <property type="match status" value="1"/>
</dbReference>
<evidence type="ECO:0000256" key="3">
    <source>
        <dbReference type="ARBA" id="ARBA00022771"/>
    </source>
</evidence>
<name>A0AAD6YFF5_9AGAR</name>
<evidence type="ECO:0000313" key="6">
    <source>
        <dbReference type="EMBL" id="KAJ7214010.1"/>
    </source>
</evidence>
<evidence type="ECO:0000313" key="7">
    <source>
        <dbReference type="Proteomes" id="UP001219525"/>
    </source>
</evidence>
<evidence type="ECO:0000256" key="2">
    <source>
        <dbReference type="ARBA" id="ARBA00022723"/>
    </source>
</evidence>
<dbReference type="EMBL" id="JARJCW010000020">
    <property type="protein sequence ID" value="KAJ7214010.1"/>
    <property type="molecule type" value="Genomic_DNA"/>
</dbReference>
<dbReference type="InterPro" id="IPR052035">
    <property type="entry name" value="ZnF_BED_domain_contain"/>
</dbReference>
<reference evidence="6" key="1">
    <citation type="submission" date="2023-03" db="EMBL/GenBank/DDBJ databases">
        <title>Massive genome expansion in bonnet fungi (Mycena s.s.) driven by repeated elements and novel gene families across ecological guilds.</title>
        <authorList>
            <consortium name="Lawrence Berkeley National Laboratory"/>
            <person name="Harder C.B."/>
            <person name="Miyauchi S."/>
            <person name="Viragh M."/>
            <person name="Kuo A."/>
            <person name="Thoen E."/>
            <person name="Andreopoulos B."/>
            <person name="Lu D."/>
            <person name="Skrede I."/>
            <person name="Drula E."/>
            <person name="Henrissat B."/>
            <person name="Morin E."/>
            <person name="Kohler A."/>
            <person name="Barry K."/>
            <person name="LaButti K."/>
            <person name="Morin E."/>
            <person name="Salamov A."/>
            <person name="Lipzen A."/>
            <person name="Mereny Z."/>
            <person name="Hegedus B."/>
            <person name="Baldrian P."/>
            <person name="Stursova M."/>
            <person name="Weitz H."/>
            <person name="Taylor A."/>
            <person name="Grigoriev I.V."/>
            <person name="Nagy L.G."/>
            <person name="Martin F."/>
            <person name="Kauserud H."/>
        </authorList>
    </citation>
    <scope>NUCLEOTIDE SEQUENCE</scope>
    <source>
        <strain evidence="6">9144</strain>
    </source>
</reference>
<keyword evidence="5" id="KW-0539">Nucleus</keyword>
<keyword evidence="2" id="KW-0479">Metal-binding</keyword>
<dbReference type="Proteomes" id="UP001219525">
    <property type="component" value="Unassembled WGS sequence"/>
</dbReference>
<evidence type="ECO:0000256" key="5">
    <source>
        <dbReference type="ARBA" id="ARBA00023242"/>
    </source>
</evidence>
<dbReference type="GO" id="GO:0005634">
    <property type="term" value="C:nucleus"/>
    <property type="evidence" value="ECO:0007669"/>
    <property type="project" value="UniProtKB-SubCell"/>
</dbReference>
<dbReference type="GO" id="GO:0008270">
    <property type="term" value="F:zinc ion binding"/>
    <property type="evidence" value="ECO:0007669"/>
    <property type="project" value="UniProtKB-KW"/>
</dbReference>
<gene>
    <name evidence="6" type="ORF">GGX14DRAFT_360517</name>
</gene>
<dbReference type="InterPro" id="IPR012337">
    <property type="entry name" value="RNaseH-like_sf"/>
</dbReference>
<comment type="subcellular location">
    <subcellularLocation>
        <location evidence="1">Nucleus</location>
    </subcellularLocation>
</comment>
<evidence type="ECO:0000256" key="4">
    <source>
        <dbReference type="ARBA" id="ARBA00022833"/>
    </source>
</evidence>
<sequence>MGTEAQEALLKDLSAVRVVISLVRTSVFPAFHSVHTRQIRRLAFAIINSTTIGLPAWLKKCDDNGMRRRLIPRDVRTRWNSLYDMLVFALLYKKAINDFTGDRNLGFRRYDLTDLQWGLVGDMVHVFKDATLYFSSESHCTITQVIPTMDRIDDLITATIVNPARTSGPSKRVLHPSILSALQLAKSTLNKYYSHTDSSNVYRIAMSTSFSRVPAHVTECELVLHPNYKLDYFRTRKWESEWITTAEDLVREEFKTNYASTEADEGAGLDLDNASSDGVRLPYFL</sequence>
<dbReference type="AlphaFoldDB" id="A0AAD6YFF5"/>